<feature type="transmembrane region" description="Helical" evidence="5">
    <location>
        <begin position="959"/>
        <end position="985"/>
    </location>
</feature>
<feature type="region of interest" description="Disordered" evidence="4">
    <location>
        <begin position="1"/>
        <end position="37"/>
    </location>
</feature>
<dbReference type="InterPro" id="IPR007484">
    <property type="entry name" value="Peptidase_M28"/>
</dbReference>
<accession>F0VLY8</accession>
<evidence type="ECO:0000256" key="3">
    <source>
        <dbReference type="ARBA" id="ARBA00022824"/>
    </source>
</evidence>
<dbReference type="OMA" id="EHIQWEV"/>
<evidence type="ECO:0000313" key="7">
    <source>
        <dbReference type="EMBL" id="CBZ54266.1"/>
    </source>
</evidence>
<dbReference type="InParanoid" id="F0VLY8"/>
<dbReference type="Proteomes" id="UP000007494">
    <property type="component" value="Chromosome X"/>
</dbReference>
<evidence type="ECO:0000313" key="9">
    <source>
        <dbReference type="Proteomes" id="UP000007494"/>
    </source>
</evidence>
<feature type="transmembrane region" description="Helical" evidence="5">
    <location>
        <begin position="756"/>
        <end position="778"/>
    </location>
</feature>
<feature type="compositionally biased region" description="Polar residues" evidence="4">
    <location>
        <begin position="1310"/>
        <end position="1319"/>
    </location>
</feature>
<gene>
    <name evidence="8" type="ORF">BN1204_046980</name>
    <name evidence="7" type="ORF">NCLIV_046980</name>
</gene>
<evidence type="ECO:0000256" key="2">
    <source>
        <dbReference type="ARBA" id="ARBA00004240"/>
    </source>
</evidence>
<dbReference type="GO" id="GO:0008235">
    <property type="term" value="F:metalloexopeptidase activity"/>
    <property type="evidence" value="ECO:0007669"/>
    <property type="project" value="InterPro"/>
</dbReference>
<feature type="region of interest" description="Disordered" evidence="4">
    <location>
        <begin position="683"/>
        <end position="702"/>
    </location>
</feature>
<dbReference type="InterPro" id="IPR045175">
    <property type="entry name" value="M28_fam"/>
</dbReference>
<feature type="compositionally biased region" description="Basic and acidic residues" evidence="4">
    <location>
        <begin position="683"/>
        <end position="696"/>
    </location>
</feature>
<feature type="region of interest" description="Disordered" evidence="4">
    <location>
        <begin position="253"/>
        <end position="287"/>
    </location>
</feature>
<reference evidence="8" key="4">
    <citation type="journal article" date="2015" name="PLoS ONE">
        <title>Comprehensive Evaluation of Toxoplasma gondii VEG and Neospora caninum LIV Genomes with Tachyzoite Stage Transcriptome and Proteome Defines Novel Transcript Features.</title>
        <authorList>
            <person name="Ramaprasad A."/>
            <person name="Mourier T."/>
            <person name="Naeem R."/>
            <person name="Malas T.B."/>
            <person name="Moussa E."/>
            <person name="Panigrahi A."/>
            <person name="Vermont S.J."/>
            <person name="Otto T.D."/>
            <person name="Wastling J."/>
            <person name="Pain A."/>
        </authorList>
    </citation>
    <scope>NUCLEOTIDE SEQUENCE</scope>
    <source>
        <strain evidence="8">Liverpool</strain>
    </source>
</reference>
<feature type="transmembrane region" description="Helical" evidence="5">
    <location>
        <begin position="798"/>
        <end position="819"/>
    </location>
</feature>
<feature type="region of interest" description="Disordered" evidence="4">
    <location>
        <begin position="1442"/>
        <end position="1475"/>
    </location>
</feature>
<proteinExistence type="predicted"/>
<feature type="region of interest" description="Disordered" evidence="4">
    <location>
        <begin position="132"/>
        <end position="156"/>
    </location>
</feature>
<reference evidence="7" key="1">
    <citation type="submission" date="2011-02" db="EMBL/GenBank/DDBJ databases">
        <authorList>
            <person name="Aslett M."/>
        </authorList>
    </citation>
    <scope>NUCLEOTIDE SEQUENCE</scope>
    <source>
        <strain evidence="7">Liverpool</strain>
    </source>
</reference>
<evidence type="ECO:0000256" key="4">
    <source>
        <dbReference type="SAM" id="MobiDB-lite"/>
    </source>
</evidence>
<keyword evidence="3" id="KW-0256">Endoplasmic reticulum</keyword>
<keyword evidence="5" id="KW-0472">Membrane</keyword>
<keyword evidence="9" id="KW-1185">Reference proteome</keyword>
<dbReference type="eggNOG" id="KOG2194">
    <property type="taxonomic scope" value="Eukaryota"/>
</dbReference>
<feature type="compositionally biased region" description="Basic and acidic residues" evidence="4">
    <location>
        <begin position="1448"/>
        <end position="1459"/>
    </location>
</feature>
<dbReference type="RefSeq" id="XP_003884297.1">
    <property type="nucleotide sequence ID" value="XM_003884248.1"/>
</dbReference>
<dbReference type="VEuPathDB" id="ToxoDB:NCLIV_046980"/>
<dbReference type="SUPFAM" id="SSF53187">
    <property type="entry name" value="Zn-dependent exopeptidases"/>
    <property type="match status" value="1"/>
</dbReference>
<dbReference type="GO" id="GO:0005783">
    <property type="term" value="C:endoplasmic reticulum"/>
    <property type="evidence" value="ECO:0007669"/>
    <property type="project" value="UniProtKB-SubCell"/>
</dbReference>
<dbReference type="PANTHER" id="PTHR12147:SF22">
    <property type="entry name" value="ENDOPLASMIC RETICULUM METALLOPEPTIDASE 1"/>
    <property type="match status" value="1"/>
</dbReference>
<feature type="transmembrane region" description="Helical" evidence="5">
    <location>
        <begin position="880"/>
        <end position="898"/>
    </location>
</feature>
<evidence type="ECO:0000313" key="8">
    <source>
        <dbReference type="EMBL" id="CEL68971.1"/>
    </source>
</evidence>
<reference evidence="9" key="3">
    <citation type="journal article" date="2012" name="PLoS Pathog.">
        <title>Comparative genomics of the apicomplexan parasites Toxoplasma gondii and Neospora caninum: Coccidia differing in host range and transmission strategy.</title>
        <authorList>
            <person name="Reid A.J."/>
            <person name="Vermont S.J."/>
            <person name="Cotton J.A."/>
            <person name="Harris D."/>
            <person name="Hill-Cawthorne G.A."/>
            <person name="Konen-Waisman S."/>
            <person name="Latham S.M."/>
            <person name="Mourier T."/>
            <person name="Norton R."/>
            <person name="Quail M.A."/>
            <person name="Sanders M."/>
            <person name="Shanmugam D."/>
            <person name="Sohal A."/>
            <person name="Wasmuth J.D."/>
            <person name="Brunk B."/>
            <person name="Grigg M.E."/>
            <person name="Howard J.C."/>
            <person name="Parkinson J."/>
            <person name="Roos D.S."/>
            <person name="Trees A.J."/>
            <person name="Berriman M."/>
            <person name="Pain A."/>
            <person name="Wastling J.M."/>
        </authorList>
    </citation>
    <scope>NUCLEOTIDE SEQUENCE [LARGE SCALE GENOMIC DNA]</scope>
    <source>
        <strain evidence="9">Liverpool</strain>
    </source>
</reference>
<feature type="domain" description="Peptidase M28" evidence="6">
    <location>
        <begin position="449"/>
        <end position="665"/>
    </location>
</feature>
<feature type="transmembrane region" description="Helical" evidence="5">
    <location>
        <begin position="839"/>
        <end position="859"/>
    </location>
</feature>
<feature type="compositionally biased region" description="Basic and acidic residues" evidence="4">
    <location>
        <begin position="1466"/>
        <end position="1475"/>
    </location>
</feature>
<evidence type="ECO:0000259" key="6">
    <source>
        <dbReference type="Pfam" id="PF04389"/>
    </source>
</evidence>
<dbReference type="Pfam" id="PF04389">
    <property type="entry name" value="Peptidase_M28"/>
    <property type="match status" value="1"/>
</dbReference>
<dbReference type="PANTHER" id="PTHR12147">
    <property type="entry name" value="METALLOPEPTIDASE M28 FAMILY MEMBER"/>
    <property type="match status" value="1"/>
</dbReference>
<name>F0VLY8_NEOCL</name>
<comment type="subcellular location">
    <subcellularLocation>
        <location evidence="2">Endoplasmic reticulum</location>
    </subcellularLocation>
</comment>
<dbReference type="GeneID" id="13442197"/>
<feature type="transmembrane region" description="Helical" evidence="5">
    <location>
        <begin position="43"/>
        <end position="65"/>
    </location>
</feature>
<reference evidence="7" key="2">
    <citation type="submission" date="2011-03" db="EMBL/GenBank/DDBJ databases">
        <title>Comparative genomics and transcriptomics of Neospora caninum and Toxoplasma gondii.</title>
        <authorList>
            <person name="Reid A.J."/>
            <person name="Sohal A."/>
            <person name="Harris D."/>
            <person name="Quail M."/>
            <person name="Sanders M."/>
            <person name="Berriman M."/>
            <person name="Wastling J.M."/>
            <person name="Pain A."/>
        </authorList>
    </citation>
    <scope>NUCLEOTIDE SEQUENCE</scope>
    <source>
        <strain evidence="7">Liverpool</strain>
    </source>
</reference>
<dbReference type="EMBL" id="FR823391">
    <property type="protein sequence ID" value="CBZ54266.1"/>
    <property type="molecule type" value="Genomic_DNA"/>
</dbReference>
<feature type="transmembrane region" description="Helical" evidence="5">
    <location>
        <begin position="1057"/>
        <end position="1079"/>
    </location>
</feature>
<dbReference type="Gene3D" id="3.40.630.10">
    <property type="entry name" value="Zn peptidases"/>
    <property type="match status" value="1"/>
</dbReference>
<dbReference type="OrthoDB" id="76293at2759"/>
<feature type="compositionally biased region" description="Basic and acidic residues" evidence="4">
    <location>
        <begin position="253"/>
        <end position="273"/>
    </location>
</feature>
<keyword evidence="5" id="KW-0812">Transmembrane</keyword>
<sequence length="1526" mass="164036">MAGGSSAGVPGSSQDSPRASLAQKVMPGASAREPRPSRKPSRAVFLCIPALPFLLLAAAICLVYVNYVDLPSPAPPTLPPTVFSEGRVQSFLNALTSGVRTLGSCNNELFAPLLMLRFVKEELLGFRPLSAQPGAGPAATRTSDPEKASDTPAASRSVEPVVVHSFSYYLQATYGPPATFPAVAANRKPPSHAEGALPRVYPPALLSPLTLCSVPLELSTPSFSGAENLPTDLRARLSKIEVPHCASLTHSRRVCEGEHGSEPGENARKRTDPSDSGVATPDAETLHPDGRISAAALRAFVEGAVDAYDAALHTRLLSSFQDGSNVDLADSPELRGALFPPTTVPAPAASLRAESASSSVWWPGTPQLRTRCFKVTRYLLASAVGAKILGDGTGRATEEALKHLLVVDVSSSSAFAGGTFFKWNDGRHALYSGLYNLALRIQPFSVLETNRTSAQNALLLSAHADSASGSPGGSDDAAMVGTLLEVARNAVYIHLASVEKTLNAAREQGSERAEAEGHDQKLWTLDAPVIVDINGAEEVGLLGAHGFAMLHPFARQVAYAVNLEAAGRGGKEMLVQTTGTHGTRLVAHYKSISASPHASSLAMDVGDMGLFPGETDLRVWRDVLHVKGGIEFAWTSDGFFYHTKYDDVHRMRPGAIQRVGDLVLPLAQKLTADLAAQREKGDVAADKAEAGAHGSDDNGDAGVLEGKRGDAHVLPGNAQAGGGAGCTAGNSAASLWGQTLPETSWPRSSSFFADVLGTFLFVFPLRYFEVLLVLLGLLLRMQVRLEAQVLGLRFSLPLLLLAVGSFLLALIAPLALAAVASQLLALLSLPLLTFWDWRLGAALFGTLGTAAFFAAWHRLMFARLFRRFPATRHPFKAEQAALHGAIAVSLLLLAVLRYSGARAAFVPLALVLLSSGSRVLVLLFLKNQRSFSASRGSPPENRGTEDSLKLRERGPGEKMWILTAAHCAALVLPTVAILQMTTTLANTFAAVLGRVHSVWGLGDSFGFTVSVFPLLLVLFPLLVWPSLFFAMHHADASREAVSAHHAHPGRRRARQSVLSLWMVLTAVGFALVAVGVVFFHTNPPEEPLRGGAQDPRPGVYTPETRRQTAELNMWQAVQNRLGQVVSIFLRSRNEDILFPFSKETPLRLDVRLFSRKRVRGFTAKGRMELEKTEGGTDEEVGILLRGVSPSGHVLDPTSHATGRTLDAVYGALSAVLRRGGEKKDENVQESDRDERVWPELVAEKFVHFEGMSPEDTQKVMLRFPQIPVAQNKGHAIAIFLSSGDKDRKDQADAPAAASPRMLLPPHPIHSKTSGKGPTVPSSIFLHPTSAFFSSRYDPSTDRTHCRIRIGGSSLFFLLLPASPIVGWSLDKTMSLEKIRGCDCLVLTVFAPHPPVLADFSLTLKGKSGLTFSSTSSLMDPLEPVSSCREASLFGVAASVSAFSPSTRPPEEHRLASADRRQHRKDKQRDHSDGKVEGTAHVAFWEELERRLPGYVVGTYYVAEHIQWEVPPPPFEGSFFAAGRDSD</sequence>
<dbReference type="GO" id="GO:0006508">
    <property type="term" value="P:proteolysis"/>
    <property type="evidence" value="ECO:0007669"/>
    <property type="project" value="InterPro"/>
</dbReference>
<comment type="cofactor">
    <cofactor evidence="1">
        <name>Zn(2+)</name>
        <dbReference type="ChEBI" id="CHEBI:29105"/>
    </cofactor>
</comment>
<organism evidence="7 9">
    <name type="scientific">Neospora caninum (strain Liverpool)</name>
    <dbReference type="NCBI Taxonomy" id="572307"/>
    <lineage>
        <taxon>Eukaryota</taxon>
        <taxon>Sar</taxon>
        <taxon>Alveolata</taxon>
        <taxon>Apicomplexa</taxon>
        <taxon>Conoidasida</taxon>
        <taxon>Coccidia</taxon>
        <taxon>Eucoccidiorida</taxon>
        <taxon>Eimeriorina</taxon>
        <taxon>Sarcocystidae</taxon>
        <taxon>Neospora</taxon>
    </lineage>
</organism>
<feature type="region of interest" description="Disordered" evidence="4">
    <location>
        <begin position="1285"/>
        <end position="1319"/>
    </location>
</feature>
<dbReference type="EMBL" id="LN714485">
    <property type="protein sequence ID" value="CEL68971.1"/>
    <property type="molecule type" value="Genomic_DNA"/>
</dbReference>
<feature type="transmembrane region" description="Helical" evidence="5">
    <location>
        <begin position="1005"/>
        <end position="1030"/>
    </location>
</feature>
<protein>
    <submittedName>
        <fullName evidence="7">Peptidase, M20/M25/M40 family protein, related</fullName>
    </submittedName>
</protein>
<evidence type="ECO:0000256" key="1">
    <source>
        <dbReference type="ARBA" id="ARBA00001947"/>
    </source>
</evidence>
<feature type="transmembrane region" description="Helical" evidence="5">
    <location>
        <begin position="904"/>
        <end position="925"/>
    </location>
</feature>
<keyword evidence="5" id="KW-1133">Transmembrane helix</keyword>
<evidence type="ECO:0000256" key="5">
    <source>
        <dbReference type="SAM" id="Phobius"/>
    </source>
</evidence>